<evidence type="ECO:0008006" key="5">
    <source>
        <dbReference type="Google" id="ProtNLM"/>
    </source>
</evidence>
<dbReference type="Proteomes" id="UP000521872">
    <property type="component" value="Unassembled WGS sequence"/>
</dbReference>
<evidence type="ECO:0000313" key="4">
    <source>
        <dbReference type="Proteomes" id="UP000521872"/>
    </source>
</evidence>
<dbReference type="EMBL" id="JAACJL010000044">
    <property type="protein sequence ID" value="KAF4614627.1"/>
    <property type="molecule type" value="Genomic_DNA"/>
</dbReference>
<feature type="domain" description="CxC6 like cysteine cluster associated with KDZ" evidence="2">
    <location>
        <begin position="347"/>
        <end position="410"/>
    </location>
</feature>
<gene>
    <name evidence="3" type="ORF">D9613_003186</name>
</gene>
<name>A0A8H4QNW4_9AGAR</name>
<comment type="caution">
    <text evidence="3">The sequence shown here is derived from an EMBL/GenBank/DDBJ whole genome shotgun (WGS) entry which is preliminary data.</text>
</comment>
<keyword evidence="4" id="KW-1185">Reference proteome</keyword>
<dbReference type="AlphaFoldDB" id="A0A8H4QNW4"/>
<protein>
    <recommendedName>
        <fullName evidence="5">CxC5 like cysteine cluster associated with KDZ domain-containing protein</fullName>
    </recommendedName>
</protein>
<dbReference type="InterPro" id="IPR040898">
    <property type="entry name" value="CxC6"/>
</dbReference>
<accession>A0A8H4QNW4</accession>
<organism evidence="3 4">
    <name type="scientific">Agrocybe pediades</name>
    <dbReference type="NCBI Taxonomy" id="84607"/>
    <lineage>
        <taxon>Eukaryota</taxon>
        <taxon>Fungi</taxon>
        <taxon>Dikarya</taxon>
        <taxon>Basidiomycota</taxon>
        <taxon>Agaricomycotina</taxon>
        <taxon>Agaricomycetes</taxon>
        <taxon>Agaricomycetidae</taxon>
        <taxon>Agaricales</taxon>
        <taxon>Agaricineae</taxon>
        <taxon>Strophariaceae</taxon>
        <taxon>Agrocybe</taxon>
    </lineage>
</organism>
<evidence type="ECO:0000259" key="2">
    <source>
        <dbReference type="Pfam" id="PF18721"/>
    </source>
</evidence>
<sequence>MQLQHLLAPVAEHPSLRALELETILCFIQYALLARPTIRFYSVDARTPPALPSLAVQLVLAQCTGVSVETTKALWDVFKDLVWAAKEDNIPSTDAVYTFNKYALPLGISYYHLYPPVRACQNVSCGNYRATDDIRTLGEPATYKASLFTLRSGALPVYSTSLYCSKCNRRYHHNYFVHAKSDVQEYYAGVPNVIQASKHHFLDSALLEFITTSKVFGWLSAQNCARIYNMSLSSPLSAQLNNELAFGPVKMPDVPEQRHWQTSLELQDEHVLNGFFIYSLLLEKAERGQILSLGHKLNHRDRLQPALQERNQSMEGPGQEAYTHACDLCYVVYEGGDGRKMKIQAAVCDGITIGHPCCAVHDCKAPLATHRARFCDNHLRQYGSKCAVRECSDEKEKGFRTCPAHRSLEAAYFSKNTSVSQLRKRLQRARSHYGFSHGEESDEDEGEEVIVEAILPNTGPDCDGKSSEGNKKVKAYFGRRRTHNEQIIMRPCGVILSRATFFGSEAVSGVHKFMKATFPTPQSVPQLIAFDNGCQLHQHQDAIGDPHFKDTAVVVDVFHFKSKHKETDKYCAIHCNPAAFDEMMDGDKWRFNTSACEQCNSWLSGYQAVLRDMEMTRFNFYLDEMIKRRNRYTIQQLEGKGYKPWEVPAAALFPTDYGFRKEPELAEQDPVLYHEILRLRPLRWSMGLALLSRMSDFVAQLALPAD</sequence>
<dbReference type="InterPro" id="IPR041539">
    <property type="entry name" value="CxC5"/>
</dbReference>
<proteinExistence type="predicted"/>
<evidence type="ECO:0000259" key="1">
    <source>
        <dbReference type="Pfam" id="PF18718"/>
    </source>
</evidence>
<reference evidence="3 4" key="1">
    <citation type="submission" date="2019-12" db="EMBL/GenBank/DDBJ databases">
        <authorList>
            <person name="Floudas D."/>
            <person name="Bentzer J."/>
            <person name="Ahren D."/>
            <person name="Johansson T."/>
            <person name="Persson P."/>
            <person name="Tunlid A."/>
        </authorList>
    </citation>
    <scope>NUCLEOTIDE SEQUENCE [LARGE SCALE GENOMIC DNA]</scope>
    <source>
        <strain evidence="3 4">CBS 102.39</strain>
    </source>
</reference>
<evidence type="ECO:0000313" key="3">
    <source>
        <dbReference type="EMBL" id="KAF4614627.1"/>
    </source>
</evidence>
<dbReference type="Pfam" id="PF18718">
    <property type="entry name" value="CxC5"/>
    <property type="match status" value="1"/>
</dbReference>
<feature type="domain" description="CxC5 like cysteine cluster associated with KDZ" evidence="1">
    <location>
        <begin position="108"/>
        <end position="232"/>
    </location>
</feature>
<dbReference type="Pfam" id="PF18721">
    <property type="entry name" value="CxC6"/>
    <property type="match status" value="1"/>
</dbReference>